<name>A0AA38VUP9_9PEZI</name>
<dbReference type="Proteomes" id="UP001174694">
    <property type="component" value="Unassembled WGS sequence"/>
</dbReference>
<feature type="compositionally biased region" description="Low complexity" evidence="1">
    <location>
        <begin position="190"/>
        <end position="208"/>
    </location>
</feature>
<dbReference type="EMBL" id="JANBVO010000005">
    <property type="protein sequence ID" value="KAJ9152117.1"/>
    <property type="molecule type" value="Genomic_DNA"/>
</dbReference>
<protein>
    <submittedName>
        <fullName evidence="2">Uncharacterized protein</fullName>
    </submittedName>
</protein>
<feature type="compositionally biased region" description="Polar residues" evidence="1">
    <location>
        <begin position="289"/>
        <end position="315"/>
    </location>
</feature>
<accession>A0AA38VUP9</accession>
<sequence>MAASQPAASLDALEQMMKEALIQTGRIVIACRKDAKGDREQTVTRSRAKILACHERFNAALDDLESDIIKAKSVLLRDLEVAKAKREAPEPEPEPVAAAPPAPMIIDLDETPIKNEPPHLTSTEGPGSEESPFLSNQPVPSAETKPMAPFPNMGIEMPSPSSHPGVKVKDEIRSPEVSVKASPRPPAPASIPAKQAAKVPQAPVAPVQAPAPAPAPVPAPAPAVPDAAMYDALDLTGTDNSGTGPQSNTELNFTDMMFSLAPSSDSQTQAQPQTQTQGQTQTPIPDQSIDLSTFGSVDTNMLSLHNNPGASSTSQAAVAPMDAAPAATEAAPPVATAPEEASKKAPEADMDDLFNLDGGSMDNYSMDMDLGGGDPGNSNFDEMFYADGPADSDMNSLGEGRFDDAFFGL</sequence>
<feature type="compositionally biased region" description="Low complexity" evidence="1">
    <location>
        <begin position="316"/>
        <end position="339"/>
    </location>
</feature>
<keyword evidence="3" id="KW-1185">Reference proteome</keyword>
<dbReference type="AlphaFoldDB" id="A0AA38VUP9"/>
<feature type="region of interest" description="Disordered" evidence="1">
    <location>
        <begin position="84"/>
        <end position="347"/>
    </location>
</feature>
<organism evidence="2 3">
    <name type="scientific">Pleurostoma richardsiae</name>
    <dbReference type="NCBI Taxonomy" id="41990"/>
    <lineage>
        <taxon>Eukaryota</taxon>
        <taxon>Fungi</taxon>
        <taxon>Dikarya</taxon>
        <taxon>Ascomycota</taxon>
        <taxon>Pezizomycotina</taxon>
        <taxon>Sordariomycetes</taxon>
        <taxon>Sordariomycetidae</taxon>
        <taxon>Calosphaeriales</taxon>
        <taxon>Pleurostomataceae</taxon>
        <taxon>Pleurostoma</taxon>
    </lineage>
</organism>
<feature type="compositionally biased region" description="Polar residues" evidence="1">
    <location>
        <begin position="237"/>
        <end position="252"/>
    </location>
</feature>
<reference evidence="2" key="1">
    <citation type="submission" date="2022-07" db="EMBL/GenBank/DDBJ databases">
        <title>Fungi with potential for degradation of polypropylene.</title>
        <authorList>
            <person name="Gostincar C."/>
        </authorList>
    </citation>
    <scope>NUCLEOTIDE SEQUENCE</scope>
    <source>
        <strain evidence="2">EXF-13308</strain>
    </source>
</reference>
<feature type="compositionally biased region" description="Low complexity" evidence="1">
    <location>
        <begin position="267"/>
        <end position="287"/>
    </location>
</feature>
<evidence type="ECO:0000256" key="1">
    <source>
        <dbReference type="SAM" id="MobiDB-lite"/>
    </source>
</evidence>
<gene>
    <name evidence="2" type="ORF">NKR23_g2802</name>
</gene>
<feature type="compositionally biased region" description="Pro residues" evidence="1">
    <location>
        <begin position="209"/>
        <end position="223"/>
    </location>
</feature>
<evidence type="ECO:0000313" key="2">
    <source>
        <dbReference type="EMBL" id="KAJ9152117.1"/>
    </source>
</evidence>
<evidence type="ECO:0000313" key="3">
    <source>
        <dbReference type="Proteomes" id="UP001174694"/>
    </source>
</evidence>
<comment type="caution">
    <text evidence="2">The sequence shown here is derived from an EMBL/GenBank/DDBJ whole genome shotgun (WGS) entry which is preliminary data.</text>
</comment>
<proteinExistence type="predicted"/>